<gene>
    <name evidence="1" type="ORF">M513_11446</name>
</gene>
<sequence>MDKLPLRTIVTTKCPPGWHDTPNPHALPHCQARHGKAVCVKHKITEPFIEVHTCTHPTLSPEARNFPE</sequence>
<keyword evidence="2" id="KW-1185">Reference proteome</keyword>
<accession>A0A085LRQ9</accession>
<dbReference type="EMBL" id="KL363318">
    <property type="protein sequence ID" value="KFD47655.1"/>
    <property type="molecule type" value="Genomic_DNA"/>
</dbReference>
<reference evidence="1 2" key="1">
    <citation type="journal article" date="2014" name="Nat. Genet.">
        <title>Genome and transcriptome of the porcine whipworm Trichuris suis.</title>
        <authorList>
            <person name="Jex A.R."/>
            <person name="Nejsum P."/>
            <person name="Schwarz E.M."/>
            <person name="Hu L."/>
            <person name="Young N.D."/>
            <person name="Hall R.S."/>
            <person name="Korhonen P.K."/>
            <person name="Liao S."/>
            <person name="Thamsborg S."/>
            <person name="Xia J."/>
            <person name="Xu P."/>
            <person name="Wang S."/>
            <person name="Scheerlinck J.P."/>
            <person name="Hofmann A."/>
            <person name="Sternberg P.W."/>
            <person name="Wang J."/>
            <person name="Gasser R.B."/>
        </authorList>
    </citation>
    <scope>NUCLEOTIDE SEQUENCE [LARGE SCALE GENOMIC DNA]</scope>
    <source>
        <strain evidence="1">DCEP-RM93M</strain>
    </source>
</reference>
<evidence type="ECO:0000313" key="1">
    <source>
        <dbReference type="EMBL" id="KFD47655.1"/>
    </source>
</evidence>
<dbReference type="Proteomes" id="UP000030764">
    <property type="component" value="Unassembled WGS sequence"/>
</dbReference>
<dbReference type="AlphaFoldDB" id="A0A085LRQ9"/>
<name>A0A085LRQ9_9BILA</name>
<evidence type="ECO:0000313" key="2">
    <source>
        <dbReference type="Proteomes" id="UP000030764"/>
    </source>
</evidence>
<protein>
    <submittedName>
        <fullName evidence="1">Uncharacterized protein</fullName>
    </submittedName>
</protein>
<proteinExistence type="predicted"/>
<organism evidence="1 2">
    <name type="scientific">Trichuris suis</name>
    <name type="common">pig whipworm</name>
    <dbReference type="NCBI Taxonomy" id="68888"/>
    <lineage>
        <taxon>Eukaryota</taxon>
        <taxon>Metazoa</taxon>
        <taxon>Ecdysozoa</taxon>
        <taxon>Nematoda</taxon>
        <taxon>Enoplea</taxon>
        <taxon>Dorylaimia</taxon>
        <taxon>Trichinellida</taxon>
        <taxon>Trichuridae</taxon>
        <taxon>Trichuris</taxon>
    </lineage>
</organism>